<keyword evidence="5" id="KW-0862">Zinc</keyword>
<dbReference type="PROSITE" id="PS50157">
    <property type="entry name" value="ZINC_FINGER_C2H2_2"/>
    <property type="match status" value="8"/>
</dbReference>
<dbReference type="PANTHER" id="PTHR24394:SF44">
    <property type="entry name" value="ZINC FINGER PROTEIN 271-LIKE"/>
    <property type="match status" value="1"/>
</dbReference>
<evidence type="ECO:0000256" key="8">
    <source>
        <dbReference type="PROSITE-ProRule" id="PRU00042"/>
    </source>
</evidence>
<keyword evidence="2" id="KW-0479">Metal-binding</keyword>
<sequence length="601" mass="68988">MIPGIFVILGDESSAVTTRKSDDKNTLRRSKRKRRSKKRGYEDDDNPRKKWKQNEKNINVKDEDDGEIEPEEEDFEMGESPSEVKTEDKLSSWTCKHCNKIFTTNTQYKQHLRTHSDQKPHQCIFCSKRFRQKCQKDKHERIHTGAKPYRCRHCDRAFSESGSRNRHERIHTGYKPYICQHCDKSFIQKGNKDAHEKIHTTFKPFKCLNENCNDTFASDDELKKHREGHPMKPYKCHYCCKGFPFNAERKRHERCHTGIKPYKCAYCDKTFTQKGNKDNHERTHTGDKPHCCSYCPKGFIRKQYLEKHMKKKHGKDLYQCNQPPAVYAVLELDPSLQKEGHLAAESLLQAAHIVAQHQVALQNGGDASSTNVETERLGQVMAEVNQQLSSVEHHVAIVQQDGVQHHQLQVVERRGELNQDESVAVMEGGSGEPEITVSNEGQVVIQQHQFTDEEGNVSVVQHQLPAVETRLVSSGNHQVLQQTTQFVEDNQEFTTVEGQVVQGQFVNESVIVVRQQDALDNAESEDSAVSQEQVDGNAEQDDHQTEEKAMQQEQENGFGNEDDHQEDGYREETVQFNQEGKQLVIHGHNIVIQAPQDTQEG</sequence>
<feature type="compositionally biased region" description="Acidic residues" evidence="9">
    <location>
        <begin position="62"/>
        <end position="77"/>
    </location>
</feature>
<evidence type="ECO:0000313" key="12">
    <source>
        <dbReference type="Proteomes" id="UP000230750"/>
    </source>
</evidence>
<comment type="subcellular location">
    <subcellularLocation>
        <location evidence="1">Nucleus</location>
    </subcellularLocation>
</comment>
<dbReference type="FunFam" id="3.30.160.60:FF:002343">
    <property type="entry name" value="Zinc finger protein 33A"/>
    <property type="match status" value="1"/>
</dbReference>
<dbReference type="SUPFAM" id="SSF57667">
    <property type="entry name" value="beta-beta-alpha zinc fingers"/>
    <property type="match status" value="5"/>
</dbReference>
<feature type="compositionally biased region" description="Basic residues" evidence="9">
    <location>
        <begin position="27"/>
        <end position="38"/>
    </location>
</feature>
<keyword evidence="7" id="KW-0539">Nucleus</keyword>
<keyword evidence="4 8" id="KW-0863">Zinc-finger</keyword>
<dbReference type="Pfam" id="PF00096">
    <property type="entry name" value="zf-C2H2"/>
    <property type="match status" value="2"/>
</dbReference>
<feature type="domain" description="C2H2-type" evidence="10">
    <location>
        <begin position="205"/>
        <end position="229"/>
    </location>
</feature>
<dbReference type="GO" id="GO:0008270">
    <property type="term" value="F:zinc ion binding"/>
    <property type="evidence" value="ECO:0007669"/>
    <property type="project" value="UniProtKB-KW"/>
</dbReference>
<dbReference type="FunFam" id="3.30.160.60:FF:000110">
    <property type="entry name" value="Zinc finger protein-like"/>
    <property type="match status" value="1"/>
</dbReference>
<comment type="caution">
    <text evidence="11">The sequence shown here is derived from an EMBL/GenBank/DDBJ whole genome shotgun (WGS) entry which is preliminary data.</text>
</comment>
<evidence type="ECO:0000256" key="2">
    <source>
        <dbReference type="ARBA" id="ARBA00022723"/>
    </source>
</evidence>
<evidence type="ECO:0000256" key="7">
    <source>
        <dbReference type="ARBA" id="ARBA00023242"/>
    </source>
</evidence>
<evidence type="ECO:0000256" key="4">
    <source>
        <dbReference type="ARBA" id="ARBA00022771"/>
    </source>
</evidence>
<keyword evidence="6" id="KW-0238">DNA-binding</keyword>
<feature type="domain" description="C2H2-type" evidence="10">
    <location>
        <begin position="177"/>
        <end position="204"/>
    </location>
</feature>
<dbReference type="OrthoDB" id="40579at2759"/>
<evidence type="ECO:0000256" key="9">
    <source>
        <dbReference type="SAM" id="MobiDB-lite"/>
    </source>
</evidence>
<dbReference type="Gene3D" id="3.30.160.60">
    <property type="entry name" value="Classic Zinc Finger"/>
    <property type="match status" value="7"/>
</dbReference>
<dbReference type="EMBL" id="MRZV01000299">
    <property type="protein sequence ID" value="PIK53156.1"/>
    <property type="molecule type" value="Genomic_DNA"/>
</dbReference>
<evidence type="ECO:0000256" key="6">
    <source>
        <dbReference type="ARBA" id="ARBA00023125"/>
    </source>
</evidence>
<keyword evidence="3" id="KW-0677">Repeat</keyword>
<feature type="domain" description="C2H2-type" evidence="10">
    <location>
        <begin position="121"/>
        <end position="148"/>
    </location>
</feature>
<dbReference type="GO" id="GO:0003677">
    <property type="term" value="F:DNA binding"/>
    <property type="evidence" value="ECO:0007669"/>
    <property type="project" value="UniProtKB-KW"/>
</dbReference>
<evidence type="ECO:0000256" key="1">
    <source>
        <dbReference type="ARBA" id="ARBA00004123"/>
    </source>
</evidence>
<feature type="domain" description="C2H2-type" evidence="10">
    <location>
        <begin position="290"/>
        <end position="313"/>
    </location>
</feature>
<dbReference type="InterPro" id="IPR036236">
    <property type="entry name" value="Znf_C2H2_sf"/>
</dbReference>
<keyword evidence="12" id="KW-1185">Reference proteome</keyword>
<feature type="domain" description="C2H2-type" evidence="10">
    <location>
        <begin position="93"/>
        <end position="120"/>
    </location>
</feature>
<dbReference type="AlphaFoldDB" id="A0A2G8KYR0"/>
<name>A0A2G8KYR0_STIJA</name>
<proteinExistence type="predicted"/>
<accession>A0A2G8KYR0</accession>
<evidence type="ECO:0000259" key="10">
    <source>
        <dbReference type="PROSITE" id="PS50157"/>
    </source>
</evidence>
<evidence type="ECO:0000313" key="11">
    <source>
        <dbReference type="EMBL" id="PIK53156.1"/>
    </source>
</evidence>
<dbReference type="SMART" id="SM00355">
    <property type="entry name" value="ZnF_C2H2"/>
    <property type="match status" value="8"/>
</dbReference>
<gene>
    <name evidence="11" type="ORF">BSL78_09980</name>
</gene>
<feature type="compositionally biased region" description="Basic and acidic residues" evidence="9">
    <location>
        <begin position="46"/>
        <end position="61"/>
    </location>
</feature>
<evidence type="ECO:0000256" key="5">
    <source>
        <dbReference type="ARBA" id="ARBA00022833"/>
    </source>
</evidence>
<dbReference type="Proteomes" id="UP000230750">
    <property type="component" value="Unassembled WGS sequence"/>
</dbReference>
<dbReference type="Pfam" id="PF12874">
    <property type="entry name" value="zf-met"/>
    <property type="match status" value="1"/>
</dbReference>
<dbReference type="GO" id="GO:0005634">
    <property type="term" value="C:nucleus"/>
    <property type="evidence" value="ECO:0007669"/>
    <property type="project" value="UniProtKB-SubCell"/>
</dbReference>
<protein>
    <submittedName>
        <fullName evidence="11">Putative zinc finger protein</fullName>
    </submittedName>
</protein>
<dbReference type="STRING" id="307972.A0A2G8KYR0"/>
<feature type="domain" description="C2H2-type" evidence="10">
    <location>
        <begin position="234"/>
        <end position="261"/>
    </location>
</feature>
<feature type="region of interest" description="Disordered" evidence="9">
    <location>
        <begin position="9"/>
        <end position="86"/>
    </location>
</feature>
<dbReference type="PROSITE" id="PS00028">
    <property type="entry name" value="ZINC_FINGER_C2H2_1"/>
    <property type="match status" value="7"/>
</dbReference>
<dbReference type="GO" id="GO:0000981">
    <property type="term" value="F:DNA-binding transcription factor activity, RNA polymerase II-specific"/>
    <property type="evidence" value="ECO:0007669"/>
    <property type="project" value="TreeGrafter"/>
</dbReference>
<dbReference type="PANTHER" id="PTHR24394">
    <property type="entry name" value="ZINC FINGER PROTEIN"/>
    <property type="match status" value="1"/>
</dbReference>
<organism evidence="11 12">
    <name type="scientific">Stichopus japonicus</name>
    <name type="common">Sea cucumber</name>
    <dbReference type="NCBI Taxonomy" id="307972"/>
    <lineage>
        <taxon>Eukaryota</taxon>
        <taxon>Metazoa</taxon>
        <taxon>Echinodermata</taxon>
        <taxon>Eleutherozoa</taxon>
        <taxon>Echinozoa</taxon>
        <taxon>Holothuroidea</taxon>
        <taxon>Aspidochirotacea</taxon>
        <taxon>Aspidochirotida</taxon>
        <taxon>Stichopodidae</taxon>
        <taxon>Apostichopus</taxon>
    </lineage>
</organism>
<feature type="compositionally biased region" description="Basic and acidic residues" evidence="9">
    <location>
        <begin position="540"/>
        <end position="550"/>
    </location>
</feature>
<reference evidence="11 12" key="1">
    <citation type="journal article" date="2017" name="PLoS Biol.">
        <title>The sea cucumber genome provides insights into morphological evolution and visceral regeneration.</title>
        <authorList>
            <person name="Zhang X."/>
            <person name="Sun L."/>
            <person name="Yuan J."/>
            <person name="Sun Y."/>
            <person name="Gao Y."/>
            <person name="Zhang L."/>
            <person name="Li S."/>
            <person name="Dai H."/>
            <person name="Hamel J.F."/>
            <person name="Liu C."/>
            <person name="Yu Y."/>
            <person name="Liu S."/>
            <person name="Lin W."/>
            <person name="Guo K."/>
            <person name="Jin S."/>
            <person name="Xu P."/>
            <person name="Storey K.B."/>
            <person name="Huan P."/>
            <person name="Zhang T."/>
            <person name="Zhou Y."/>
            <person name="Zhang J."/>
            <person name="Lin C."/>
            <person name="Li X."/>
            <person name="Xing L."/>
            <person name="Huo D."/>
            <person name="Sun M."/>
            <person name="Wang L."/>
            <person name="Mercier A."/>
            <person name="Li F."/>
            <person name="Yang H."/>
            <person name="Xiang J."/>
        </authorList>
    </citation>
    <scope>NUCLEOTIDE SEQUENCE [LARGE SCALE GENOMIC DNA]</scope>
    <source>
        <strain evidence="11">Shaxun</strain>
        <tissue evidence="11">Muscle</tissue>
    </source>
</reference>
<feature type="domain" description="C2H2-type" evidence="10">
    <location>
        <begin position="262"/>
        <end position="289"/>
    </location>
</feature>
<evidence type="ECO:0000256" key="3">
    <source>
        <dbReference type="ARBA" id="ARBA00022737"/>
    </source>
</evidence>
<feature type="domain" description="C2H2-type" evidence="10">
    <location>
        <begin position="149"/>
        <end position="176"/>
    </location>
</feature>
<feature type="region of interest" description="Disordered" evidence="9">
    <location>
        <begin position="519"/>
        <end position="580"/>
    </location>
</feature>
<dbReference type="FunFam" id="3.30.160.60:FF:000875">
    <property type="entry name" value="zinc finger protein 236 isoform X7"/>
    <property type="match status" value="1"/>
</dbReference>
<dbReference type="InterPro" id="IPR013087">
    <property type="entry name" value="Znf_C2H2_type"/>
</dbReference>